<dbReference type="Gene3D" id="1.10.357.10">
    <property type="entry name" value="Tetracycline Repressor, domain 2"/>
    <property type="match status" value="1"/>
</dbReference>
<evidence type="ECO:0000256" key="4">
    <source>
        <dbReference type="PROSITE-ProRule" id="PRU00335"/>
    </source>
</evidence>
<dbReference type="InterPro" id="IPR050109">
    <property type="entry name" value="HTH-type_TetR-like_transc_reg"/>
</dbReference>
<evidence type="ECO:0000259" key="5">
    <source>
        <dbReference type="PROSITE" id="PS50977"/>
    </source>
</evidence>
<dbReference type="PANTHER" id="PTHR30055">
    <property type="entry name" value="HTH-TYPE TRANSCRIPTIONAL REGULATOR RUTR"/>
    <property type="match status" value="1"/>
</dbReference>
<keyword evidence="7" id="KW-1185">Reference proteome</keyword>
<dbReference type="InterPro" id="IPR001647">
    <property type="entry name" value="HTH_TetR"/>
</dbReference>
<dbReference type="PANTHER" id="PTHR30055:SF234">
    <property type="entry name" value="HTH-TYPE TRANSCRIPTIONAL REGULATOR BETI"/>
    <property type="match status" value="1"/>
</dbReference>
<keyword evidence="2 4" id="KW-0238">DNA-binding</keyword>
<dbReference type="InterPro" id="IPR009057">
    <property type="entry name" value="Homeodomain-like_sf"/>
</dbReference>
<dbReference type="Pfam" id="PF00440">
    <property type="entry name" value="TetR_N"/>
    <property type="match status" value="1"/>
</dbReference>
<sequence>MSPRTDLRPRRRMDPQERRDLILAAAAQAFAAQPYDDVSLSSIAHQVEASEALVHKYFTSKARLYAEVVSQAVQEIAAQIIQADKALPTGSSARDRVRTSILTYLDFIIKRTPGWTTYQLLAGHEPGLATEVRQQAREQAVTALAEVVGGSHGPRDDFAFHGYLSFLDTACLRWAQAGCPPEERYPLVEAALGCLEGALGDWRA</sequence>
<evidence type="ECO:0000256" key="3">
    <source>
        <dbReference type="ARBA" id="ARBA00023163"/>
    </source>
</evidence>
<evidence type="ECO:0000256" key="1">
    <source>
        <dbReference type="ARBA" id="ARBA00023015"/>
    </source>
</evidence>
<dbReference type="EMBL" id="CP032514">
    <property type="protein sequence ID" value="AYD88971.1"/>
    <property type="molecule type" value="Genomic_DNA"/>
</dbReference>
<name>A0ABM6Z1Z0_9ACTO</name>
<evidence type="ECO:0000256" key="2">
    <source>
        <dbReference type="ARBA" id="ARBA00023125"/>
    </source>
</evidence>
<dbReference type="SUPFAM" id="SSF46689">
    <property type="entry name" value="Homeodomain-like"/>
    <property type="match status" value="1"/>
</dbReference>
<dbReference type="RefSeq" id="WP_119836755.1">
    <property type="nucleotide sequence ID" value="NZ_CP032514.1"/>
</dbReference>
<dbReference type="Proteomes" id="UP000273001">
    <property type="component" value="Chromosome"/>
</dbReference>
<keyword evidence="3" id="KW-0804">Transcription</keyword>
<protein>
    <submittedName>
        <fullName evidence="6">TetR/AcrR family transcriptional regulator</fullName>
    </submittedName>
</protein>
<gene>
    <name evidence="6" type="ORF">D5R93_00930</name>
</gene>
<keyword evidence="1" id="KW-0805">Transcription regulation</keyword>
<accession>A0ABM6Z1Z0</accession>
<feature type="domain" description="HTH tetR-type" evidence="5">
    <location>
        <begin position="16"/>
        <end position="76"/>
    </location>
</feature>
<feature type="DNA-binding region" description="H-T-H motif" evidence="4">
    <location>
        <begin position="39"/>
        <end position="58"/>
    </location>
</feature>
<evidence type="ECO:0000313" key="7">
    <source>
        <dbReference type="Proteomes" id="UP000273001"/>
    </source>
</evidence>
<evidence type="ECO:0000313" key="6">
    <source>
        <dbReference type="EMBL" id="AYD88971.1"/>
    </source>
</evidence>
<proteinExistence type="predicted"/>
<reference evidence="6 7" key="1">
    <citation type="submission" date="2018-09" db="EMBL/GenBank/DDBJ databases">
        <authorList>
            <person name="Li J."/>
        </authorList>
    </citation>
    <scope>NUCLEOTIDE SEQUENCE [LARGE SCALE GENOMIC DNA]</scope>
    <source>
        <strain evidence="6 7">2129</strain>
    </source>
</reference>
<dbReference type="PROSITE" id="PS50977">
    <property type="entry name" value="HTH_TETR_2"/>
    <property type="match status" value="1"/>
</dbReference>
<organism evidence="6 7">
    <name type="scientific">Actinomyces lilanjuaniae</name>
    <dbReference type="NCBI Taxonomy" id="2321394"/>
    <lineage>
        <taxon>Bacteria</taxon>
        <taxon>Bacillati</taxon>
        <taxon>Actinomycetota</taxon>
        <taxon>Actinomycetes</taxon>
        <taxon>Actinomycetales</taxon>
        <taxon>Actinomycetaceae</taxon>
        <taxon>Actinomyces</taxon>
    </lineage>
</organism>